<keyword evidence="2" id="KW-0472">Membrane</keyword>
<protein>
    <submittedName>
        <fullName evidence="3">Secondary carrier transporter</fullName>
    </submittedName>
</protein>
<evidence type="ECO:0000256" key="1">
    <source>
        <dbReference type="ARBA" id="ARBA00044504"/>
    </source>
</evidence>
<reference evidence="3 4" key="1">
    <citation type="submission" date="2024-01" db="EMBL/GenBank/DDBJ databases">
        <title>The complete chloroplast genome sequence of Lithospermum erythrorhizon: insights into the phylogenetic relationship among Boraginaceae species and the maternal lineages of purple gromwells.</title>
        <authorList>
            <person name="Okada T."/>
            <person name="Watanabe K."/>
        </authorList>
    </citation>
    <scope>NUCLEOTIDE SEQUENCE [LARGE SCALE GENOMIC DNA]</scope>
</reference>
<feature type="transmembrane region" description="Helical" evidence="2">
    <location>
        <begin position="56"/>
        <end position="74"/>
    </location>
</feature>
<organism evidence="3 4">
    <name type="scientific">Lithospermum erythrorhizon</name>
    <name type="common">Purple gromwell</name>
    <name type="synonym">Lithospermum officinale var. erythrorhizon</name>
    <dbReference type="NCBI Taxonomy" id="34254"/>
    <lineage>
        <taxon>Eukaryota</taxon>
        <taxon>Viridiplantae</taxon>
        <taxon>Streptophyta</taxon>
        <taxon>Embryophyta</taxon>
        <taxon>Tracheophyta</taxon>
        <taxon>Spermatophyta</taxon>
        <taxon>Magnoliopsida</taxon>
        <taxon>eudicotyledons</taxon>
        <taxon>Gunneridae</taxon>
        <taxon>Pentapetalae</taxon>
        <taxon>asterids</taxon>
        <taxon>lamiids</taxon>
        <taxon>Boraginales</taxon>
        <taxon>Boraginaceae</taxon>
        <taxon>Boraginoideae</taxon>
        <taxon>Lithospermeae</taxon>
        <taxon>Lithospermum</taxon>
    </lineage>
</organism>
<keyword evidence="2" id="KW-0812">Transmembrane</keyword>
<name>A0AAV3PVK0_LITER</name>
<accession>A0AAV3PVK0</accession>
<dbReference type="Gene3D" id="1.20.1250.20">
    <property type="entry name" value="MFS general substrate transporter like domains"/>
    <property type="match status" value="1"/>
</dbReference>
<proteinExistence type="inferred from homology"/>
<keyword evidence="2" id="KW-1133">Transmembrane helix</keyword>
<feature type="transmembrane region" description="Helical" evidence="2">
    <location>
        <begin position="16"/>
        <end position="35"/>
    </location>
</feature>
<dbReference type="AlphaFoldDB" id="A0AAV3PVK0"/>
<feature type="transmembrane region" description="Helical" evidence="2">
    <location>
        <begin position="86"/>
        <end position="104"/>
    </location>
</feature>
<comment type="similarity">
    <text evidence="1">Belongs to the major facilitator superfamily. Phosphate:H(+) symporter (TC 2.A.1.9) family.</text>
</comment>
<dbReference type="Proteomes" id="UP001454036">
    <property type="component" value="Unassembled WGS sequence"/>
</dbReference>
<sequence length="114" mass="12427">MCSTNFIKSPAAEFDIALFPCCLQTSIITCSFILMNKAVDQHQRGKANGISMTMMSLFKVVGPAGAGVLLSWAQKRQDAVILPGNQMVFFTLNAIEAIGVLMTFKPFLAQRHEG</sequence>
<evidence type="ECO:0000313" key="4">
    <source>
        <dbReference type="Proteomes" id="UP001454036"/>
    </source>
</evidence>
<evidence type="ECO:0000256" key="2">
    <source>
        <dbReference type="SAM" id="Phobius"/>
    </source>
</evidence>
<gene>
    <name evidence="3" type="ORF">LIER_38163</name>
</gene>
<comment type="caution">
    <text evidence="3">The sequence shown here is derived from an EMBL/GenBank/DDBJ whole genome shotgun (WGS) entry which is preliminary data.</text>
</comment>
<dbReference type="SUPFAM" id="SSF103473">
    <property type="entry name" value="MFS general substrate transporter"/>
    <property type="match status" value="1"/>
</dbReference>
<keyword evidence="4" id="KW-1185">Reference proteome</keyword>
<evidence type="ECO:0000313" key="3">
    <source>
        <dbReference type="EMBL" id="GAA0155842.1"/>
    </source>
</evidence>
<dbReference type="EMBL" id="BAABME010019041">
    <property type="protein sequence ID" value="GAA0155842.1"/>
    <property type="molecule type" value="Genomic_DNA"/>
</dbReference>
<dbReference type="InterPro" id="IPR036259">
    <property type="entry name" value="MFS_trans_sf"/>
</dbReference>